<proteinExistence type="predicted"/>
<organism evidence="2 3">
    <name type="scientific">Xylanibacter ruminicola</name>
    <name type="common">Prevotella ruminicola</name>
    <dbReference type="NCBI Taxonomy" id="839"/>
    <lineage>
        <taxon>Bacteria</taxon>
        <taxon>Pseudomonadati</taxon>
        <taxon>Bacteroidota</taxon>
        <taxon>Bacteroidia</taxon>
        <taxon>Bacteroidales</taxon>
        <taxon>Prevotellaceae</taxon>
        <taxon>Xylanibacter</taxon>
    </lineage>
</organism>
<dbReference type="OrthoDB" id="1048866at2"/>
<reference evidence="2 3" key="1">
    <citation type="submission" date="2016-11" db="EMBL/GenBank/DDBJ databases">
        <authorList>
            <person name="Jaros S."/>
            <person name="Januszkiewicz K."/>
            <person name="Wedrychowicz H."/>
        </authorList>
    </citation>
    <scope>NUCLEOTIDE SEQUENCE [LARGE SCALE GENOMIC DNA]</scope>
    <source>
        <strain evidence="2 3">KHT3</strain>
    </source>
</reference>
<feature type="transmembrane region" description="Helical" evidence="1">
    <location>
        <begin position="177"/>
        <end position="202"/>
    </location>
</feature>
<name>A0A1M6S6W4_XYLRU</name>
<keyword evidence="1" id="KW-0812">Transmembrane</keyword>
<evidence type="ECO:0000313" key="2">
    <source>
        <dbReference type="EMBL" id="SHK40247.1"/>
    </source>
</evidence>
<dbReference type="Proteomes" id="UP000184130">
    <property type="component" value="Unassembled WGS sequence"/>
</dbReference>
<protein>
    <submittedName>
        <fullName evidence="2">Uncharacterized protein</fullName>
    </submittedName>
</protein>
<sequence>MGGWSTALNVGGKVARFAGHSPKKFLGLTAGSVVGWKYFVNDESLLEQATEVALGDDASKGLKEKGVTGGLKGLAFGAEGADKSIGENVVDGMVGEGAYNHISHAAGNAVDTVENGFHAAGQGIQNACQGAGQMIQGYQQQAIMPQQGGGLFSSLNPFDSVGQVASSFWSGGSGMSLAALIPAAFLMFGNFGWMGKIASLFLGSLAMKNMRMQQTVLPQQQIPYRQGYHPQTAELPIAPVQHYQPQLAMNESEESNEHTIRRGRA</sequence>
<accession>A0A1M6S6W4</accession>
<keyword evidence="1" id="KW-1133">Transmembrane helix</keyword>
<gene>
    <name evidence="2" type="ORF">SAMN05216463_1034</name>
</gene>
<evidence type="ECO:0000313" key="3">
    <source>
        <dbReference type="Proteomes" id="UP000184130"/>
    </source>
</evidence>
<keyword evidence="1" id="KW-0472">Membrane</keyword>
<dbReference type="RefSeq" id="WP_073204657.1">
    <property type="nucleotide sequence ID" value="NZ_FRBD01000003.1"/>
</dbReference>
<evidence type="ECO:0000256" key="1">
    <source>
        <dbReference type="SAM" id="Phobius"/>
    </source>
</evidence>
<dbReference type="AlphaFoldDB" id="A0A1M6S6W4"/>
<dbReference type="EMBL" id="FRBD01000003">
    <property type="protein sequence ID" value="SHK40247.1"/>
    <property type="molecule type" value="Genomic_DNA"/>
</dbReference>